<dbReference type="Pfam" id="PF19054">
    <property type="entry name" value="DUF5753"/>
    <property type="match status" value="1"/>
</dbReference>
<dbReference type="InterPro" id="IPR010982">
    <property type="entry name" value="Lambda_DNA-bd_dom_sf"/>
</dbReference>
<dbReference type="Pfam" id="PF13560">
    <property type="entry name" value="HTH_31"/>
    <property type="match status" value="1"/>
</dbReference>
<name>A0A147KKK6_THECS</name>
<dbReference type="GO" id="GO:0003677">
    <property type="term" value="F:DNA binding"/>
    <property type="evidence" value="ECO:0007669"/>
    <property type="project" value="InterPro"/>
</dbReference>
<dbReference type="AlphaFoldDB" id="A0A147KKK6"/>
<dbReference type="Gene3D" id="1.10.260.40">
    <property type="entry name" value="lambda repressor-like DNA-binding domains"/>
    <property type="match status" value="1"/>
</dbReference>
<dbReference type="PATRIC" id="fig|665004.4.peg.1735"/>
<dbReference type="InterPro" id="IPR043917">
    <property type="entry name" value="DUF5753"/>
</dbReference>
<keyword evidence="3" id="KW-1185">Reference proteome</keyword>
<dbReference type="Proteomes" id="UP000074382">
    <property type="component" value="Unassembled WGS sequence"/>
</dbReference>
<dbReference type="STRING" id="665004.AC529_04800"/>
<gene>
    <name evidence="2" type="ORF">AC529_04800</name>
</gene>
<dbReference type="RefSeq" id="WP_068755167.1">
    <property type="nucleotide sequence ID" value="NZ_KQ950181.1"/>
</dbReference>
<sequence>MVEKPHPVWIRFGSEVRRFRQLAGLSQAQLAKNTNISPSMFSAIERGTRIPKKDFAEALDALHDTGGSFTRLWINLTNKEEIPDWFANILVLEQSATEIREYQTVLIPGLLQVEGYARSVIREGLPWASRGEVDRLVETRIKRHEVVTKPDRPLMWFVVDENALRRRIGTPEIMREQLRRVASAVEDELIRFQVIPEDAWIPHPGLSGPFRIMAFPDRPSMAYAEHMLGEAIIDTPEDVQRCNLVFGALQAEALSRRESLKTLHEVIGELS</sequence>
<dbReference type="CDD" id="cd00093">
    <property type="entry name" value="HTH_XRE"/>
    <property type="match status" value="1"/>
</dbReference>
<feature type="domain" description="HTH cro/C1-type" evidence="1">
    <location>
        <begin position="16"/>
        <end position="59"/>
    </location>
</feature>
<evidence type="ECO:0000313" key="3">
    <source>
        <dbReference type="Proteomes" id="UP000074382"/>
    </source>
</evidence>
<protein>
    <recommendedName>
        <fullName evidence="1">HTH cro/C1-type domain-containing protein</fullName>
    </recommendedName>
</protein>
<dbReference type="SMART" id="SM00530">
    <property type="entry name" value="HTH_XRE"/>
    <property type="match status" value="1"/>
</dbReference>
<organism evidence="2 3">
    <name type="scientific">Thermobifida cellulosilytica TB100</name>
    <dbReference type="NCBI Taxonomy" id="665004"/>
    <lineage>
        <taxon>Bacteria</taxon>
        <taxon>Bacillati</taxon>
        <taxon>Actinomycetota</taxon>
        <taxon>Actinomycetes</taxon>
        <taxon>Streptosporangiales</taxon>
        <taxon>Nocardiopsidaceae</taxon>
        <taxon>Thermobifida</taxon>
    </lineage>
</organism>
<accession>A0A147KKK6</accession>
<reference evidence="3" key="1">
    <citation type="journal article" date="2017" name="Acta Aliment.">
        <title>Plant polysaccharide degrading enzyme system of Thermpbifida cellulosilytica TB100 revealed by de novo genome project data.</title>
        <authorList>
            <person name="Toth A."/>
            <person name="Baka E."/>
            <person name="Luzics S."/>
            <person name="Bata-Vidacs I."/>
            <person name="Nagy I."/>
            <person name="Balint B."/>
            <person name="Herceg R."/>
            <person name="Olasz F."/>
            <person name="Wilk T."/>
            <person name="Nagy T."/>
            <person name="Kriszt B."/>
            <person name="Nagy I."/>
            <person name="Kukolya J."/>
        </authorList>
    </citation>
    <scope>NUCLEOTIDE SEQUENCE [LARGE SCALE GENOMIC DNA]</scope>
    <source>
        <strain evidence="3">TB100</strain>
    </source>
</reference>
<dbReference type="InterPro" id="IPR001387">
    <property type="entry name" value="Cro/C1-type_HTH"/>
</dbReference>
<evidence type="ECO:0000259" key="1">
    <source>
        <dbReference type="PROSITE" id="PS50943"/>
    </source>
</evidence>
<comment type="caution">
    <text evidence="2">The sequence shown here is derived from an EMBL/GenBank/DDBJ whole genome shotgun (WGS) entry which is preliminary data.</text>
</comment>
<dbReference type="OrthoDB" id="3419856at2"/>
<evidence type="ECO:0000313" key="2">
    <source>
        <dbReference type="EMBL" id="KUP97773.1"/>
    </source>
</evidence>
<proteinExistence type="predicted"/>
<dbReference type="EMBL" id="LGEM01000020">
    <property type="protein sequence ID" value="KUP97773.1"/>
    <property type="molecule type" value="Genomic_DNA"/>
</dbReference>
<dbReference type="PROSITE" id="PS50943">
    <property type="entry name" value="HTH_CROC1"/>
    <property type="match status" value="1"/>
</dbReference>
<dbReference type="SUPFAM" id="SSF47413">
    <property type="entry name" value="lambda repressor-like DNA-binding domains"/>
    <property type="match status" value="1"/>
</dbReference>